<dbReference type="GO" id="GO:0007267">
    <property type="term" value="P:cell-cell signaling"/>
    <property type="evidence" value="ECO:0007669"/>
    <property type="project" value="TreeGrafter"/>
</dbReference>
<gene>
    <name evidence="1" type="primary">Fjx1</name>
    <name evidence="1" type="ORF">TODMEX_R10085</name>
</gene>
<dbReference type="OrthoDB" id="10055077at2759"/>
<dbReference type="Proteomes" id="UP000660247">
    <property type="component" value="Unassembled WGS sequence"/>
</dbReference>
<dbReference type="PANTHER" id="PTHR13147">
    <property type="entry name" value="FOUR-JOINTED BOX PROTEIN 1"/>
    <property type="match status" value="1"/>
</dbReference>
<feature type="non-terminal residue" evidence="1">
    <location>
        <position position="314"/>
    </location>
</feature>
<dbReference type="EMBL" id="WEIS01040828">
    <property type="protein sequence ID" value="NWI65812.1"/>
    <property type="molecule type" value="Genomic_DNA"/>
</dbReference>
<sequence length="314" mass="35049">VERGIFWSPAVEAQVPRGFGAEEAAAWLSSARSARVASLERGGCGRSSNRLARLSDGSRACVRYGINPEQIQGEALSYHLAGVLGMQERLPPMALALVEPRGTQWEPVRDELRGSHWAEGAVVSLTRWVDNLTAVVAPEPWGAEAGAGRRLRPLSAGDLGGLAPSQLVELVQWSDLILFDYLTANFDRLVSNLFSLQWDPRVMLRATSNLLRAPDGGLVFMDNEAGLVHGYRLLAMWDPYNEPLLRSVCIFREGTARRVAELHRRRSAASELRRRYRAREPLWARLGFLSDRQAELLQARVDFVHRHIAHCRAQ</sequence>
<feature type="non-terminal residue" evidence="1">
    <location>
        <position position="1"/>
    </location>
</feature>
<evidence type="ECO:0000313" key="1">
    <source>
        <dbReference type="EMBL" id="NWI65812.1"/>
    </source>
</evidence>
<proteinExistence type="predicted"/>
<evidence type="ECO:0000313" key="2">
    <source>
        <dbReference type="Proteomes" id="UP000660247"/>
    </source>
</evidence>
<dbReference type="AlphaFoldDB" id="A0A851DAJ3"/>
<dbReference type="GO" id="GO:0005615">
    <property type="term" value="C:extracellular space"/>
    <property type="evidence" value="ECO:0007669"/>
    <property type="project" value="TreeGrafter"/>
</dbReference>
<dbReference type="PRINTS" id="PR02072">
    <property type="entry name" value="4JOINTEDBOX1"/>
</dbReference>
<reference evidence="1" key="1">
    <citation type="submission" date="2019-10" db="EMBL/GenBank/DDBJ databases">
        <title>Bird 10,000 Genomes (B10K) Project - Family phase.</title>
        <authorList>
            <person name="Zhang G."/>
        </authorList>
    </citation>
    <scope>NUCLEOTIDE SEQUENCE</scope>
    <source>
        <strain evidence="1">B10K-DU-002-69</strain>
        <tissue evidence="1">Muscle</tissue>
    </source>
</reference>
<protein>
    <submittedName>
        <fullName evidence="1">FJX1 protein</fullName>
    </submittedName>
</protein>
<accession>A0A851DAJ3</accession>
<keyword evidence="2" id="KW-1185">Reference proteome</keyword>
<organism evidence="1 2">
    <name type="scientific">Todus mexicanus</name>
    <name type="common">Puerto Rican tody</name>
    <dbReference type="NCBI Taxonomy" id="135184"/>
    <lineage>
        <taxon>Eukaryota</taxon>
        <taxon>Metazoa</taxon>
        <taxon>Chordata</taxon>
        <taxon>Craniata</taxon>
        <taxon>Vertebrata</taxon>
        <taxon>Euteleostomi</taxon>
        <taxon>Archelosauria</taxon>
        <taxon>Archosauria</taxon>
        <taxon>Dinosauria</taxon>
        <taxon>Saurischia</taxon>
        <taxon>Theropoda</taxon>
        <taxon>Coelurosauria</taxon>
        <taxon>Aves</taxon>
        <taxon>Neognathae</taxon>
        <taxon>Neoaves</taxon>
        <taxon>Telluraves</taxon>
        <taxon>Coraciimorphae</taxon>
        <taxon>Coraciiformes</taxon>
        <taxon>Todidae</taxon>
        <taxon>Todus</taxon>
    </lineage>
</organism>
<dbReference type="InterPro" id="IPR024868">
    <property type="entry name" value="FJX1/FJ"/>
</dbReference>
<name>A0A851DAJ3_TODME</name>
<dbReference type="PANTHER" id="PTHR13147:SF5">
    <property type="entry name" value="FOUR-JOINTED BOX PROTEIN 1"/>
    <property type="match status" value="1"/>
</dbReference>
<comment type="caution">
    <text evidence="1">The sequence shown here is derived from an EMBL/GenBank/DDBJ whole genome shotgun (WGS) entry which is preliminary data.</text>
</comment>